<dbReference type="Proteomes" id="UP001210339">
    <property type="component" value="Chromosome"/>
</dbReference>
<dbReference type="Gene3D" id="3.30.420.40">
    <property type="match status" value="2"/>
</dbReference>
<keyword evidence="18" id="KW-1185">Reference proteome</keyword>
<evidence type="ECO:0000313" key="18">
    <source>
        <dbReference type="Proteomes" id="UP001210339"/>
    </source>
</evidence>
<evidence type="ECO:0000256" key="9">
    <source>
        <dbReference type="ARBA" id="ARBA00022741"/>
    </source>
</evidence>
<dbReference type="CDD" id="cd24015">
    <property type="entry name" value="ASKHA_NBD_PanK-III"/>
    <property type="match status" value="1"/>
</dbReference>
<organism evidence="17 18">
    <name type="scientific">Peptoniphilus equinus</name>
    <dbReference type="NCBI Taxonomy" id="3016343"/>
    <lineage>
        <taxon>Bacteria</taxon>
        <taxon>Bacillati</taxon>
        <taxon>Bacillota</taxon>
        <taxon>Tissierellia</taxon>
        <taxon>Tissierellales</taxon>
        <taxon>Peptoniphilaceae</taxon>
        <taxon>Peptoniphilus</taxon>
    </lineage>
</organism>
<comment type="catalytic activity">
    <reaction evidence="1 16">
        <text>(R)-pantothenate + ATP = (R)-4'-phosphopantothenate + ADP + H(+)</text>
        <dbReference type="Rhea" id="RHEA:16373"/>
        <dbReference type="ChEBI" id="CHEBI:10986"/>
        <dbReference type="ChEBI" id="CHEBI:15378"/>
        <dbReference type="ChEBI" id="CHEBI:29032"/>
        <dbReference type="ChEBI" id="CHEBI:30616"/>
        <dbReference type="ChEBI" id="CHEBI:456216"/>
        <dbReference type="EC" id="2.7.1.33"/>
    </reaction>
</comment>
<comment type="caution">
    <text evidence="16">Lacks conserved residue(s) required for the propagation of feature annotation.</text>
</comment>
<keyword evidence="11 16" id="KW-0067">ATP-binding</keyword>
<evidence type="ECO:0000256" key="6">
    <source>
        <dbReference type="ARBA" id="ARBA00012102"/>
    </source>
</evidence>
<dbReference type="HAMAP" id="MF_01274">
    <property type="entry name" value="Pantothen_kinase_3"/>
    <property type="match status" value="1"/>
</dbReference>
<evidence type="ECO:0000256" key="16">
    <source>
        <dbReference type="HAMAP-Rule" id="MF_01274"/>
    </source>
</evidence>
<accession>A0ABY7QVR7</accession>
<dbReference type="EMBL" id="CP115667">
    <property type="protein sequence ID" value="WBW50008.1"/>
    <property type="molecule type" value="Genomic_DNA"/>
</dbReference>
<comment type="similarity">
    <text evidence="14 16">Belongs to the type III pantothenate kinase family.</text>
</comment>
<evidence type="ECO:0000256" key="10">
    <source>
        <dbReference type="ARBA" id="ARBA00022777"/>
    </source>
</evidence>
<evidence type="ECO:0000256" key="13">
    <source>
        <dbReference type="ARBA" id="ARBA00022993"/>
    </source>
</evidence>
<feature type="binding site" evidence="16">
    <location>
        <begin position="99"/>
        <end position="102"/>
    </location>
    <ligand>
        <name>substrate</name>
    </ligand>
</feature>
<evidence type="ECO:0000256" key="2">
    <source>
        <dbReference type="ARBA" id="ARBA00001958"/>
    </source>
</evidence>
<sequence>MIVAINIENNAVHFGLFYETLVHSFSFKRDSLDTVDELKKKIEIFMAPYTLACVKGCIIASVVPDMTYKLKMIFSDALVVGSGVRTGLNIKCENPKEVGADRIARAAYVAPDQAIVLSLKDVITVDFIEGNQFLGGMIMPGISLALESLKSMAKLSKVELEHPKSPIGNTTERSIQAGLYYQSRGAVASVLRDYPHHKLIATGEFAPFILHEFNGIAFIKDLDIQGLYKIYCLNKKSERV</sequence>
<comment type="pathway">
    <text evidence="4 16">Cofactor biosynthesis; coenzyme A biosynthesis; CoA from (R)-pantothenate: step 1/5.</text>
</comment>
<feature type="active site" description="Proton acceptor" evidence="16">
    <location>
        <position position="101"/>
    </location>
</feature>
<evidence type="ECO:0000256" key="15">
    <source>
        <dbReference type="ARBA" id="ARBA00040883"/>
    </source>
</evidence>
<evidence type="ECO:0000256" key="5">
    <source>
        <dbReference type="ARBA" id="ARBA00011738"/>
    </source>
</evidence>
<comment type="subcellular location">
    <subcellularLocation>
        <location evidence="3 16">Cytoplasm</location>
    </subcellularLocation>
</comment>
<evidence type="ECO:0000256" key="4">
    <source>
        <dbReference type="ARBA" id="ARBA00005225"/>
    </source>
</evidence>
<keyword evidence="8 16" id="KW-0808">Transferase</keyword>
<comment type="cofactor">
    <cofactor evidence="16">
        <name>NH4(+)</name>
        <dbReference type="ChEBI" id="CHEBI:28938"/>
    </cofactor>
    <cofactor evidence="16">
        <name>K(+)</name>
        <dbReference type="ChEBI" id="CHEBI:29103"/>
    </cofactor>
    <text evidence="16">A monovalent cation. Ammonium or potassium.</text>
</comment>
<dbReference type="RefSeq" id="WP_271191539.1">
    <property type="nucleotide sequence ID" value="NZ_CP115667.1"/>
</dbReference>
<comment type="cofactor">
    <cofactor evidence="2">
        <name>K(+)</name>
        <dbReference type="ChEBI" id="CHEBI:29103"/>
    </cofactor>
</comment>
<evidence type="ECO:0000256" key="11">
    <source>
        <dbReference type="ARBA" id="ARBA00022840"/>
    </source>
</evidence>
<dbReference type="Pfam" id="PF03309">
    <property type="entry name" value="Pan_kinase"/>
    <property type="match status" value="1"/>
</dbReference>
<evidence type="ECO:0000256" key="3">
    <source>
        <dbReference type="ARBA" id="ARBA00004496"/>
    </source>
</evidence>
<evidence type="ECO:0000256" key="8">
    <source>
        <dbReference type="ARBA" id="ARBA00022679"/>
    </source>
</evidence>
<evidence type="ECO:0000256" key="7">
    <source>
        <dbReference type="ARBA" id="ARBA00022490"/>
    </source>
</evidence>
<keyword evidence="9 16" id="KW-0547">Nucleotide-binding</keyword>
<protein>
    <recommendedName>
        <fullName evidence="15 16">Type III pantothenate kinase</fullName>
        <ecNumber evidence="6 16">2.7.1.33</ecNumber>
    </recommendedName>
    <alternativeName>
        <fullName evidence="16">PanK-III</fullName>
    </alternativeName>
    <alternativeName>
        <fullName evidence="16">Pantothenic acid kinase</fullName>
    </alternativeName>
</protein>
<comment type="function">
    <text evidence="16">Catalyzes the phosphorylation of pantothenate (Pan), the first step in CoA biosynthesis.</text>
</comment>
<evidence type="ECO:0000256" key="12">
    <source>
        <dbReference type="ARBA" id="ARBA00022958"/>
    </source>
</evidence>
<dbReference type="InterPro" id="IPR004619">
    <property type="entry name" value="Type_III_PanK"/>
</dbReference>
<evidence type="ECO:0000256" key="1">
    <source>
        <dbReference type="ARBA" id="ARBA00001206"/>
    </source>
</evidence>
<dbReference type="EC" id="2.7.1.33" evidence="6 16"/>
<feature type="binding site" evidence="16">
    <location>
        <begin position="6"/>
        <end position="13"/>
    </location>
    <ligand>
        <name>ATP</name>
        <dbReference type="ChEBI" id="CHEBI:30616"/>
    </ligand>
</feature>
<comment type="subunit">
    <text evidence="5 16">Homodimer.</text>
</comment>
<dbReference type="NCBIfam" id="TIGR00671">
    <property type="entry name" value="baf"/>
    <property type="match status" value="1"/>
</dbReference>
<evidence type="ECO:0000313" key="17">
    <source>
        <dbReference type="EMBL" id="WBW50008.1"/>
    </source>
</evidence>
<dbReference type="GO" id="GO:0004594">
    <property type="term" value="F:pantothenate kinase activity"/>
    <property type="evidence" value="ECO:0007669"/>
    <property type="project" value="UniProtKB-EC"/>
</dbReference>
<keyword evidence="7 16" id="KW-0963">Cytoplasm</keyword>
<dbReference type="SUPFAM" id="SSF53067">
    <property type="entry name" value="Actin-like ATPase domain"/>
    <property type="match status" value="2"/>
</dbReference>
<dbReference type="InterPro" id="IPR043129">
    <property type="entry name" value="ATPase_NBD"/>
</dbReference>
<keyword evidence="13 16" id="KW-0173">Coenzyme A biosynthesis</keyword>
<keyword evidence="10 16" id="KW-0418">Kinase</keyword>
<reference evidence="17 18" key="1">
    <citation type="submission" date="2023-01" db="EMBL/GenBank/DDBJ databases">
        <authorList>
            <person name="Lee S.H."/>
            <person name="Jung H.S."/>
            <person name="Yun J.U."/>
        </authorList>
    </citation>
    <scope>NUCLEOTIDE SEQUENCE [LARGE SCALE GENOMIC DNA]</scope>
    <source>
        <strain evidence="17 18">CBA3646</strain>
    </source>
</reference>
<evidence type="ECO:0000256" key="14">
    <source>
        <dbReference type="ARBA" id="ARBA00038036"/>
    </source>
</evidence>
<dbReference type="PANTHER" id="PTHR34265:SF1">
    <property type="entry name" value="TYPE III PANTOTHENATE KINASE"/>
    <property type="match status" value="1"/>
</dbReference>
<keyword evidence="12 16" id="KW-0630">Potassium</keyword>
<feature type="binding site" evidence="16">
    <location>
        <position position="171"/>
    </location>
    <ligand>
        <name>substrate</name>
    </ligand>
</feature>
<name>A0ABY7QVR7_9FIRM</name>
<gene>
    <name evidence="16" type="primary">coaX</name>
    <name evidence="17" type="ORF">O6R05_00120</name>
</gene>
<dbReference type="PANTHER" id="PTHR34265">
    <property type="entry name" value="TYPE III PANTOTHENATE KINASE"/>
    <property type="match status" value="1"/>
</dbReference>
<proteinExistence type="inferred from homology"/>